<gene>
    <name evidence="1" type="ORF">ENS56_10765</name>
</gene>
<dbReference type="EMBL" id="DSVI01000018">
    <property type="protein sequence ID" value="HGT48509.1"/>
    <property type="molecule type" value="Genomic_DNA"/>
</dbReference>
<name>A0A832DM06_9BACT</name>
<organism evidence="1">
    <name type="scientific">Ignavibacterium album</name>
    <dbReference type="NCBI Taxonomy" id="591197"/>
    <lineage>
        <taxon>Bacteria</taxon>
        <taxon>Pseudomonadati</taxon>
        <taxon>Ignavibacteriota</taxon>
        <taxon>Ignavibacteria</taxon>
        <taxon>Ignavibacteriales</taxon>
        <taxon>Ignavibacteriaceae</taxon>
        <taxon>Ignavibacterium</taxon>
    </lineage>
</organism>
<evidence type="ECO:0000313" key="1">
    <source>
        <dbReference type="EMBL" id="HGT48509.1"/>
    </source>
</evidence>
<dbReference type="AlphaFoldDB" id="A0A832DM06"/>
<comment type="caution">
    <text evidence="1">The sequence shown here is derived from an EMBL/GenBank/DDBJ whole genome shotgun (WGS) entry which is preliminary data.</text>
</comment>
<sequence>MTISINLIFPQGTAGESAKYEYRYLIDMPTAGILEKGMVGVTTDVLPAGVLVAKMEVGVFQNVSFGISYGAANLIGSGKPNWYELPGVNLRVRLINETLLLPALTIGFDSQGKGEEFENPKRYAIKSPGFFAAASKNFQLLGYLSLHGAVNYSLEKNDGDNFVNLFVGAEKTLGPNFSVIAEYDFALNDNAASSFGDGKGYLNLGLRWAIGSGFTLGFDLRDLLQNKRWNPNAADRALRIEYLQSIF</sequence>
<proteinExistence type="predicted"/>
<protein>
    <submittedName>
        <fullName evidence="1">Uncharacterized protein</fullName>
    </submittedName>
</protein>
<accession>A0A832DM06</accession>
<reference evidence="1" key="1">
    <citation type="journal article" date="2020" name="mSystems">
        <title>Genome- and Community-Level Interaction Insights into Carbon Utilization and Element Cycling Functions of Hydrothermarchaeota in Hydrothermal Sediment.</title>
        <authorList>
            <person name="Zhou Z."/>
            <person name="Liu Y."/>
            <person name="Xu W."/>
            <person name="Pan J."/>
            <person name="Luo Z.H."/>
            <person name="Li M."/>
        </authorList>
    </citation>
    <scope>NUCLEOTIDE SEQUENCE [LARGE SCALE GENOMIC DNA]</scope>
    <source>
        <strain evidence="1">SpSt-500</strain>
    </source>
</reference>